<dbReference type="Gene3D" id="1.20.120.530">
    <property type="entry name" value="GntR ligand-binding domain-like"/>
    <property type="match status" value="1"/>
</dbReference>
<dbReference type="SMART" id="SM00345">
    <property type="entry name" value="HTH_GNTR"/>
    <property type="match status" value="1"/>
</dbReference>
<evidence type="ECO:0000256" key="2">
    <source>
        <dbReference type="ARBA" id="ARBA00023125"/>
    </source>
</evidence>
<keyword evidence="3" id="KW-0804">Transcription</keyword>
<dbReference type="PROSITE" id="PS50949">
    <property type="entry name" value="HTH_GNTR"/>
    <property type="match status" value="1"/>
</dbReference>
<evidence type="ECO:0000256" key="3">
    <source>
        <dbReference type="ARBA" id="ARBA00023163"/>
    </source>
</evidence>
<dbReference type="Proteomes" id="UP000664096">
    <property type="component" value="Unassembled WGS sequence"/>
</dbReference>
<dbReference type="AlphaFoldDB" id="A0A939EBB7"/>
<dbReference type="Pfam" id="PF00392">
    <property type="entry name" value="GntR"/>
    <property type="match status" value="1"/>
</dbReference>
<dbReference type="EMBL" id="JAEKJZ010000001">
    <property type="protein sequence ID" value="MBN9669472.1"/>
    <property type="molecule type" value="Genomic_DNA"/>
</dbReference>
<dbReference type="SUPFAM" id="SSF48008">
    <property type="entry name" value="GntR ligand-binding domain-like"/>
    <property type="match status" value="1"/>
</dbReference>
<organism evidence="5 6">
    <name type="scientific">Roseibium aggregatum</name>
    <dbReference type="NCBI Taxonomy" id="187304"/>
    <lineage>
        <taxon>Bacteria</taxon>
        <taxon>Pseudomonadati</taxon>
        <taxon>Pseudomonadota</taxon>
        <taxon>Alphaproteobacteria</taxon>
        <taxon>Hyphomicrobiales</taxon>
        <taxon>Stappiaceae</taxon>
        <taxon>Roseibium</taxon>
    </lineage>
</organism>
<comment type="caution">
    <text evidence="5">The sequence shown here is derived from an EMBL/GenBank/DDBJ whole genome shotgun (WGS) entry which is preliminary data.</text>
</comment>
<reference evidence="5" key="1">
    <citation type="submission" date="2020-12" db="EMBL/GenBank/DDBJ databases">
        <title>Oil enriched cultivation method for isolating marine PHA-producing bacteria.</title>
        <authorList>
            <person name="Zheng W."/>
            <person name="Yu S."/>
            <person name="Huang Y."/>
        </authorList>
    </citation>
    <scope>NUCLEOTIDE SEQUENCE</scope>
    <source>
        <strain evidence="5">SY-2-12</strain>
    </source>
</reference>
<dbReference type="Pfam" id="PF07729">
    <property type="entry name" value="FCD"/>
    <property type="match status" value="1"/>
</dbReference>
<name>A0A939EBB7_9HYPH</name>
<gene>
    <name evidence="5" type="ORF">JF539_03910</name>
</gene>
<dbReference type="InterPro" id="IPR011711">
    <property type="entry name" value="GntR_C"/>
</dbReference>
<evidence type="ECO:0000313" key="6">
    <source>
        <dbReference type="Proteomes" id="UP000664096"/>
    </source>
</evidence>
<dbReference type="RefSeq" id="WP_207139035.1">
    <property type="nucleotide sequence ID" value="NZ_JAEKJZ010000001.1"/>
</dbReference>
<dbReference type="PANTHER" id="PTHR43537:SF24">
    <property type="entry name" value="GLUCONATE OPERON TRANSCRIPTIONAL REPRESSOR"/>
    <property type="match status" value="1"/>
</dbReference>
<evidence type="ECO:0000313" key="5">
    <source>
        <dbReference type="EMBL" id="MBN9669472.1"/>
    </source>
</evidence>
<dbReference type="Gene3D" id="1.10.10.10">
    <property type="entry name" value="Winged helix-like DNA-binding domain superfamily/Winged helix DNA-binding domain"/>
    <property type="match status" value="1"/>
</dbReference>
<evidence type="ECO:0000256" key="1">
    <source>
        <dbReference type="ARBA" id="ARBA00023015"/>
    </source>
</evidence>
<dbReference type="SUPFAM" id="SSF46785">
    <property type="entry name" value="Winged helix' DNA-binding domain"/>
    <property type="match status" value="1"/>
</dbReference>
<dbReference type="InterPro" id="IPR000524">
    <property type="entry name" value="Tscrpt_reg_HTH_GntR"/>
</dbReference>
<sequence length="225" mass="25071">MANDKSENDTATEVAYRAIRDRILSGEHAVGSHLSSATLSKSLALSRTPVREALRRLAAEGLVELIANRGAHVIGWTKKDAEEIFELRLLLECHACAEAARRIDSETIAELADLARQMAECARPGPNQDFKSLTQLNSQFHSAIIAASGNKRLSVLLTSVVEFSIQARTFEAYSQEDLARSMEHHHEMLQAFREGDGDWARSVMYGHLRAAYHVFQRAREKEPTS</sequence>
<feature type="domain" description="HTH gntR-type" evidence="4">
    <location>
        <begin position="9"/>
        <end position="76"/>
    </location>
</feature>
<keyword evidence="2" id="KW-0238">DNA-binding</keyword>
<dbReference type="GO" id="GO:0003677">
    <property type="term" value="F:DNA binding"/>
    <property type="evidence" value="ECO:0007669"/>
    <property type="project" value="UniProtKB-KW"/>
</dbReference>
<protein>
    <submittedName>
        <fullName evidence="5">GntR family transcriptional regulator</fullName>
    </submittedName>
</protein>
<dbReference type="InterPro" id="IPR008920">
    <property type="entry name" value="TF_FadR/GntR_C"/>
</dbReference>
<accession>A0A939EBB7</accession>
<keyword evidence="1" id="KW-0805">Transcription regulation</keyword>
<dbReference type="InterPro" id="IPR036390">
    <property type="entry name" value="WH_DNA-bd_sf"/>
</dbReference>
<dbReference type="GO" id="GO:0003700">
    <property type="term" value="F:DNA-binding transcription factor activity"/>
    <property type="evidence" value="ECO:0007669"/>
    <property type="project" value="InterPro"/>
</dbReference>
<dbReference type="SMART" id="SM00895">
    <property type="entry name" value="FCD"/>
    <property type="match status" value="1"/>
</dbReference>
<dbReference type="PANTHER" id="PTHR43537">
    <property type="entry name" value="TRANSCRIPTIONAL REGULATOR, GNTR FAMILY"/>
    <property type="match status" value="1"/>
</dbReference>
<evidence type="ECO:0000259" key="4">
    <source>
        <dbReference type="PROSITE" id="PS50949"/>
    </source>
</evidence>
<proteinExistence type="predicted"/>
<dbReference type="CDD" id="cd07377">
    <property type="entry name" value="WHTH_GntR"/>
    <property type="match status" value="1"/>
</dbReference>
<dbReference type="InterPro" id="IPR036388">
    <property type="entry name" value="WH-like_DNA-bd_sf"/>
</dbReference>